<dbReference type="InterPro" id="IPR020449">
    <property type="entry name" value="Tscrpt_reg_AraC-type_HTH"/>
</dbReference>
<evidence type="ECO:0000256" key="3">
    <source>
        <dbReference type="ARBA" id="ARBA00023163"/>
    </source>
</evidence>
<feature type="domain" description="HTH araC/xylS-type" evidence="4">
    <location>
        <begin position="248"/>
        <end position="346"/>
    </location>
</feature>
<accession>A0A081K7Y4</accession>
<dbReference type="SMART" id="SM00342">
    <property type="entry name" value="HTH_ARAC"/>
    <property type="match status" value="1"/>
</dbReference>
<dbReference type="Gene3D" id="1.10.10.60">
    <property type="entry name" value="Homeodomain-like"/>
    <property type="match status" value="1"/>
</dbReference>
<dbReference type="InterPro" id="IPR009057">
    <property type="entry name" value="Homeodomain-like_sf"/>
</dbReference>
<dbReference type="EMBL" id="JOJP01000001">
    <property type="protein sequence ID" value="KEI70260.1"/>
    <property type="molecule type" value="Genomic_DNA"/>
</dbReference>
<dbReference type="PROSITE" id="PS01124">
    <property type="entry name" value="HTH_ARAC_FAMILY_2"/>
    <property type="match status" value="1"/>
</dbReference>
<dbReference type="AlphaFoldDB" id="A0A081K7Y4"/>
<proteinExistence type="predicted"/>
<dbReference type="InterPro" id="IPR018060">
    <property type="entry name" value="HTH_AraC"/>
</dbReference>
<name>A0A081K7Y4_9GAMM</name>
<dbReference type="STRING" id="305900.GV64_05465"/>
<comment type="caution">
    <text evidence="5">The sequence shown here is derived from an EMBL/GenBank/DDBJ whole genome shotgun (WGS) entry which is preliminary data.</text>
</comment>
<keyword evidence="6" id="KW-1185">Reference proteome</keyword>
<evidence type="ECO:0000259" key="4">
    <source>
        <dbReference type="PROSITE" id="PS01124"/>
    </source>
</evidence>
<dbReference type="RefSeq" id="WP_020581208.1">
    <property type="nucleotide sequence ID" value="NZ_JOJP01000001.1"/>
</dbReference>
<organism evidence="5 6">
    <name type="scientific">Endozoicomonas elysicola</name>
    <dbReference type="NCBI Taxonomy" id="305900"/>
    <lineage>
        <taxon>Bacteria</taxon>
        <taxon>Pseudomonadati</taxon>
        <taxon>Pseudomonadota</taxon>
        <taxon>Gammaproteobacteria</taxon>
        <taxon>Oceanospirillales</taxon>
        <taxon>Endozoicomonadaceae</taxon>
        <taxon>Endozoicomonas</taxon>
    </lineage>
</organism>
<protein>
    <recommendedName>
        <fullName evidence="4">HTH araC/xylS-type domain-containing protein</fullName>
    </recommendedName>
</protein>
<keyword evidence="1" id="KW-0805">Transcription regulation</keyword>
<dbReference type="PANTHER" id="PTHR47894:SF1">
    <property type="entry name" value="HTH-TYPE TRANSCRIPTIONAL REGULATOR VQSM"/>
    <property type="match status" value="1"/>
</dbReference>
<dbReference type="eggNOG" id="COG2207">
    <property type="taxonomic scope" value="Bacteria"/>
</dbReference>
<evidence type="ECO:0000256" key="1">
    <source>
        <dbReference type="ARBA" id="ARBA00023015"/>
    </source>
</evidence>
<dbReference type="PANTHER" id="PTHR47894">
    <property type="entry name" value="HTH-TYPE TRANSCRIPTIONAL REGULATOR GADX"/>
    <property type="match status" value="1"/>
</dbReference>
<dbReference type="SUPFAM" id="SSF46689">
    <property type="entry name" value="Homeodomain-like"/>
    <property type="match status" value="1"/>
</dbReference>
<dbReference type="Pfam" id="PF12625">
    <property type="entry name" value="Arabinose_bd"/>
    <property type="match status" value="1"/>
</dbReference>
<evidence type="ECO:0000313" key="5">
    <source>
        <dbReference type="EMBL" id="KEI70260.1"/>
    </source>
</evidence>
<dbReference type="PRINTS" id="PR00032">
    <property type="entry name" value="HTHARAC"/>
</dbReference>
<reference evidence="5 6" key="1">
    <citation type="submission" date="2014-06" db="EMBL/GenBank/DDBJ databases">
        <title>Whole Genome Sequences of Three Symbiotic Endozoicomonas Bacteria.</title>
        <authorList>
            <person name="Neave M.J."/>
            <person name="Apprill A."/>
            <person name="Voolstra C.R."/>
        </authorList>
    </citation>
    <scope>NUCLEOTIDE SEQUENCE [LARGE SCALE GENOMIC DNA]</scope>
    <source>
        <strain evidence="5 6">DSM 22380</strain>
    </source>
</reference>
<dbReference type="GO" id="GO:0003700">
    <property type="term" value="F:DNA-binding transcription factor activity"/>
    <property type="evidence" value="ECO:0007669"/>
    <property type="project" value="InterPro"/>
</dbReference>
<evidence type="ECO:0000313" key="6">
    <source>
        <dbReference type="Proteomes" id="UP000027997"/>
    </source>
</evidence>
<dbReference type="InterPro" id="IPR032687">
    <property type="entry name" value="AraC-type_N"/>
</dbReference>
<dbReference type="GO" id="GO:0000976">
    <property type="term" value="F:transcription cis-regulatory region binding"/>
    <property type="evidence" value="ECO:0007669"/>
    <property type="project" value="TreeGrafter"/>
</dbReference>
<dbReference type="Proteomes" id="UP000027997">
    <property type="component" value="Unassembled WGS sequence"/>
</dbReference>
<gene>
    <name evidence="5" type="ORF">GV64_05465</name>
</gene>
<dbReference type="GO" id="GO:0005829">
    <property type="term" value="C:cytosol"/>
    <property type="evidence" value="ECO:0007669"/>
    <property type="project" value="TreeGrafter"/>
</dbReference>
<evidence type="ECO:0000256" key="2">
    <source>
        <dbReference type="ARBA" id="ARBA00023125"/>
    </source>
</evidence>
<dbReference type="Pfam" id="PF12833">
    <property type="entry name" value="HTH_18"/>
    <property type="match status" value="1"/>
</dbReference>
<keyword evidence="2" id="KW-0238">DNA-binding</keyword>
<keyword evidence="3" id="KW-0804">Transcription</keyword>
<sequence length="346" mass="38848">MTITNANKTKAITVNDDATTLSSWALALVNTIKSVNCPVEPLLQEANIDQSLLTQAGQRIPIQKMAILWKAAVRETGNPAIGLSVSQHLQTNHLYAFSYVIQACNNVRDALETMVCFSAVISTVLELELKEKKDSVELIYAVRENYPAPCEEAMDASAAITIIRAINHLGLLPEDIVCVRLPRALPEQPELWRSRLPCPVHFESDCLRIVFQPHVMDNPLPTASPEIASTNSELLRRYLDSLNRSFVTRAKQHLADLFISGRATQEALAAELNMSPRNLQRKLLSENTSFRNLLDELRQKHALHEIKHSLKPITEVAHDLGFSDSTSFCRAFKRWTGETPTQYRKE</sequence>